<reference evidence="3" key="1">
    <citation type="submission" date="2023-08" db="EMBL/GenBank/DDBJ databases">
        <authorList>
            <person name="Chen Y."/>
            <person name="Shah S."/>
            <person name="Dougan E. K."/>
            <person name="Thang M."/>
            <person name="Chan C."/>
        </authorList>
    </citation>
    <scope>NUCLEOTIDE SEQUENCE</scope>
</reference>
<feature type="compositionally biased region" description="Low complexity" evidence="2">
    <location>
        <begin position="114"/>
        <end position="131"/>
    </location>
</feature>
<protein>
    <submittedName>
        <fullName evidence="3">Uncharacterized protein</fullName>
    </submittedName>
</protein>
<feature type="coiled-coil region" evidence="1">
    <location>
        <begin position="32"/>
        <end position="93"/>
    </location>
</feature>
<organism evidence="3 4">
    <name type="scientific">Effrenium voratum</name>
    <dbReference type="NCBI Taxonomy" id="2562239"/>
    <lineage>
        <taxon>Eukaryota</taxon>
        <taxon>Sar</taxon>
        <taxon>Alveolata</taxon>
        <taxon>Dinophyceae</taxon>
        <taxon>Suessiales</taxon>
        <taxon>Symbiodiniaceae</taxon>
        <taxon>Effrenium</taxon>
    </lineage>
</organism>
<dbReference type="InterPro" id="IPR038966">
    <property type="entry name" value="TMA17"/>
</dbReference>
<evidence type="ECO:0000256" key="1">
    <source>
        <dbReference type="SAM" id="Coils"/>
    </source>
</evidence>
<name>A0AA36JGH6_9DINO</name>
<dbReference type="AlphaFoldDB" id="A0AA36JGH6"/>
<proteinExistence type="predicted"/>
<feature type="region of interest" description="Disordered" evidence="2">
    <location>
        <begin position="97"/>
        <end position="131"/>
    </location>
</feature>
<dbReference type="PANTHER" id="PTHR40422">
    <property type="entry name" value="TRANSLATION MACHINERY-ASSOCIATED PROTEIN 17"/>
    <property type="match status" value="1"/>
</dbReference>
<gene>
    <name evidence="3" type="ORF">EVOR1521_LOCUS27528</name>
</gene>
<accession>A0AA36JGH6</accession>
<sequence>MVEVHIPKRGIHGRLEPSRLDEDGLPEDLRELRDLEALEKKAIEHLERSNTELYNFLTEEEDKDFREAIAENLQVLERKHARLEKILEKILELTPNQGPVELMPAPKPAPKPAPAKAAGYAPQALPEGLDL</sequence>
<keyword evidence="4" id="KW-1185">Reference proteome</keyword>
<dbReference type="GO" id="GO:0070682">
    <property type="term" value="P:proteasome regulatory particle assembly"/>
    <property type="evidence" value="ECO:0007669"/>
    <property type="project" value="InterPro"/>
</dbReference>
<dbReference type="PANTHER" id="PTHR40422:SF1">
    <property type="entry name" value="TRANSLATION MACHINERY-ASSOCIATED PROTEIN 17"/>
    <property type="match status" value="1"/>
</dbReference>
<comment type="caution">
    <text evidence="3">The sequence shown here is derived from an EMBL/GenBank/DDBJ whole genome shotgun (WGS) entry which is preliminary data.</text>
</comment>
<evidence type="ECO:0000256" key="2">
    <source>
        <dbReference type="SAM" id="MobiDB-lite"/>
    </source>
</evidence>
<evidence type="ECO:0000313" key="3">
    <source>
        <dbReference type="EMBL" id="CAJ1405254.1"/>
    </source>
</evidence>
<dbReference type="EMBL" id="CAUJNA010003576">
    <property type="protein sequence ID" value="CAJ1405254.1"/>
    <property type="molecule type" value="Genomic_DNA"/>
</dbReference>
<evidence type="ECO:0000313" key="4">
    <source>
        <dbReference type="Proteomes" id="UP001178507"/>
    </source>
</evidence>
<dbReference type="Proteomes" id="UP001178507">
    <property type="component" value="Unassembled WGS sequence"/>
</dbReference>
<keyword evidence="1" id="KW-0175">Coiled coil</keyword>
<dbReference type="GO" id="GO:0030674">
    <property type="term" value="F:protein-macromolecule adaptor activity"/>
    <property type="evidence" value="ECO:0007669"/>
    <property type="project" value="TreeGrafter"/>
</dbReference>